<reference evidence="1 2" key="2">
    <citation type="journal article" date="2022" name="Mol. Ecol. Resour.">
        <title>The genomes of chicory, endive, great burdock and yacon provide insights into Asteraceae paleo-polyploidization history and plant inulin production.</title>
        <authorList>
            <person name="Fan W."/>
            <person name="Wang S."/>
            <person name="Wang H."/>
            <person name="Wang A."/>
            <person name="Jiang F."/>
            <person name="Liu H."/>
            <person name="Zhao H."/>
            <person name="Xu D."/>
            <person name="Zhang Y."/>
        </authorList>
    </citation>
    <scope>NUCLEOTIDE SEQUENCE [LARGE SCALE GENOMIC DNA]</scope>
    <source>
        <strain evidence="2">cv. Yunnan</strain>
        <tissue evidence="1">Leaves</tissue>
    </source>
</reference>
<organism evidence="1 2">
    <name type="scientific">Smallanthus sonchifolius</name>
    <dbReference type="NCBI Taxonomy" id="185202"/>
    <lineage>
        <taxon>Eukaryota</taxon>
        <taxon>Viridiplantae</taxon>
        <taxon>Streptophyta</taxon>
        <taxon>Embryophyta</taxon>
        <taxon>Tracheophyta</taxon>
        <taxon>Spermatophyta</taxon>
        <taxon>Magnoliopsida</taxon>
        <taxon>eudicotyledons</taxon>
        <taxon>Gunneridae</taxon>
        <taxon>Pentapetalae</taxon>
        <taxon>asterids</taxon>
        <taxon>campanulids</taxon>
        <taxon>Asterales</taxon>
        <taxon>Asteraceae</taxon>
        <taxon>Asteroideae</taxon>
        <taxon>Heliantheae alliance</taxon>
        <taxon>Millerieae</taxon>
        <taxon>Smallanthus</taxon>
    </lineage>
</organism>
<gene>
    <name evidence="1" type="ORF">L1987_74347</name>
</gene>
<keyword evidence="2" id="KW-1185">Reference proteome</keyword>
<dbReference type="EMBL" id="CM042042">
    <property type="protein sequence ID" value="KAI3704133.1"/>
    <property type="molecule type" value="Genomic_DNA"/>
</dbReference>
<proteinExistence type="predicted"/>
<sequence length="85" mass="9537">MPQEDEVTSYVSSTSGSANSAFDSEQSENDLVEKVQPDDHVEVKPKVQTVKVQPQLPKGFKKVQFVKARNMQQEVSKIEKISDMP</sequence>
<dbReference type="Proteomes" id="UP001056120">
    <property type="component" value="Linkage Group LG25"/>
</dbReference>
<name>A0ACB9A402_9ASTR</name>
<protein>
    <submittedName>
        <fullName evidence="1">Uncharacterized protein</fullName>
    </submittedName>
</protein>
<reference evidence="2" key="1">
    <citation type="journal article" date="2022" name="Mol. Ecol. Resour.">
        <title>The genomes of chicory, endive, great burdock and yacon provide insights into Asteraceae palaeo-polyploidization history and plant inulin production.</title>
        <authorList>
            <person name="Fan W."/>
            <person name="Wang S."/>
            <person name="Wang H."/>
            <person name="Wang A."/>
            <person name="Jiang F."/>
            <person name="Liu H."/>
            <person name="Zhao H."/>
            <person name="Xu D."/>
            <person name="Zhang Y."/>
        </authorList>
    </citation>
    <scope>NUCLEOTIDE SEQUENCE [LARGE SCALE GENOMIC DNA]</scope>
    <source>
        <strain evidence="2">cv. Yunnan</strain>
    </source>
</reference>
<evidence type="ECO:0000313" key="2">
    <source>
        <dbReference type="Proteomes" id="UP001056120"/>
    </source>
</evidence>
<accession>A0ACB9A402</accession>
<evidence type="ECO:0000313" key="1">
    <source>
        <dbReference type="EMBL" id="KAI3704133.1"/>
    </source>
</evidence>
<comment type="caution">
    <text evidence="1">The sequence shown here is derived from an EMBL/GenBank/DDBJ whole genome shotgun (WGS) entry which is preliminary data.</text>
</comment>